<organism evidence="2 3">
    <name type="scientific">Tripterygium wilfordii</name>
    <name type="common">Thunder God vine</name>
    <dbReference type="NCBI Taxonomy" id="458696"/>
    <lineage>
        <taxon>Eukaryota</taxon>
        <taxon>Viridiplantae</taxon>
        <taxon>Streptophyta</taxon>
        <taxon>Embryophyta</taxon>
        <taxon>Tracheophyta</taxon>
        <taxon>Spermatophyta</taxon>
        <taxon>Magnoliopsida</taxon>
        <taxon>eudicotyledons</taxon>
        <taxon>Gunneridae</taxon>
        <taxon>Pentapetalae</taxon>
        <taxon>rosids</taxon>
        <taxon>fabids</taxon>
        <taxon>Celastrales</taxon>
        <taxon>Celastraceae</taxon>
        <taxon>Tripterygium</taxon>
    </lineage>
</organism>
<evidence type="ECO:0000313" key="3">
    <source>
        <dbReference type="Proteomes" id="UP000593562"/>
    </source>
</evidence>
<accession>A0A7J7CU02</accession>
<gene>
    <name evidence="2" type="ORF">HS088_TW13G00452</name>
</gene>
<sequence length="103" mass="11531">MIAPDFSLSSASLNAAFRRLLSYCVIFFFCQHKIHSLGRQRLENTYLGEEMDISFQDNGKNDKNKANSGKSPCGPVFKRREKTDGSPAAKINLSGVLCILFIR</sequence>
<dbReference type="AlphaFoldDB" id="A0A7J7CU02"/>
<proteinExistence type="predicted"/>
<comment type="caution">
    <text evidence="2">The sequence shown here is derived from an EMBL/GenBank/DDBJ whole genome shotgun (WGS) entry which is preliminary data.</text>
</comment>
<dbReference type="InParanoid" id="A0A7J7CU02"/>
<dbReference type="EMBL" id="JAAARO010000013">
    <property type="protein sequence ID" value="KAF5737567.1"/>
    <property type="molecule type" value="Genomic_DNA"/>
</dbReference>
<reference evidence="2 3" key="1">
    <citation type="journal article" date="2020" name="Nat. Commun.">
        <title>Genome of Tripterygium wilfordii and identification of cytochrome P450 involved in triptolide biosynthesis.</title>
        <authorList>
            <person name="Tu L."/>
            <person name="Su P."/>
            <person name="Zhang Z."/>
            <person name="Gao L."/>
            <person name="Wang J."/>
            <person name="Hu T."/>
            <person name="Zhou J."/>
            <person name="Zhang Y."/>
            <person name="Zhao Y."/>
            <person name="Liu Y."/>
            <person name="Song Y."/>
            <person name="Tong Y."/>
            <person name="Lu Y."/>
            <person name="Yang J."/>
            <person name="Xu C."/>
            <person name="Jia M."/>
            <person name="Peters R.J."/>
            <person name="Huang L."/>
            <person name="Gao W."/>
        </authorList>
    </citation>
    <scope>NUCLEOTIDE SEQUENCE [LARGE SCALE GENOMIC DNA]</scope>
    <source>
        <strain evidence="3">cv. XIE 37</strain>
        <tissue evidence="2">Leaf</tissue>
    </source>
</reference>
<keyword evidence="3" id="KW-1185">Reference proteome</keyword>
<dbReference type="Proteomes" id="UP000593562">
    <property type="component" value="Unassembled WGS sequence"/>
</dbReference>
<evidence type="ECO:0000256" key="1">
    <source>
        <dbReference type="SAM" id="MobiDB-lite"/>
    </source>
</evidence>
<protein>
    <submittedName>
        <fullName evidence="2">Uncharacterized protein</fullName>
    </submittedName>
</protein>
<feature type="region of interest" description="Disordered" evidence="1">
    <location>
        <begin position="57"/>
        <end position="84"/>
    </location>
</feature>
<name>A0A7J7CU02_TRIWF</name>
<evidence type="ECO:0000313" key="2">
    <source>
        <dbReference type="EMBL" id="KAF5737567.1"/>
    </source>
</evidence>